<proteinExistence type="predicted"/>
<dbReference type="RefSeq" id="XP_024335565.1">
    <property type="nucleotide sequence ID" value="XM_024486596.1"/>
</dbReference>
<gene>
    <name evidence="2" type="ORF">POSPLADRAFT_1151919</name>
</gene>
<evidence type="ECO:0000313" key="3">
    <source>
        <dbReference type="Proteomes" id="UP000194127"/>
    </source>
</evidence>
<feature type="compositionally biased region" description="Polar residues" evidence="1">
    <location>
        <begin position="87"/>
        <end position="97"/>
    </location>
</feature>
<feature type="region of interest" description="Disordered" evidence="1">
    <location>
        <begin position="144"/>
        <end position="172"/>
    </location>
</feature>
<feature type="compositionally biased region" description="Basic and acidic residues" evidence="1">
    <location>
        <begin position="1"/>
        <end position="11"/>
    </location>
</feature>
<accession>A0A1X6MQU4</accession>
<evidence type="ECO:0000313" key="2">
    <source>
        <dbReference type="EMBL" id="OSX58771.1"/>
    </source>
</evidence>
<dbReference type="OrthoDB" id="10271424at2759"/>
<organism evidence="2 3">
    <name type="scientific">Postia placenta MAD-698-R-SB12</name>
    <dbReference type="NCBI Taxonomy" id="670580"/>
    <lineage>
        <taxon>Eukaryota</taxon>
        <taxon>Fungi</taxon>
        <taxon>Dikarya</taxon>
        <taxon>Basidiomycota</taxon>
        <taxon>Agaricomycotina</taxon>
        <taxon>Agaricomycetes</taxon>
        <taxon>Polyporales</taxon>
        <taxon>Adustoporiaceae</taxon>
        <taxon>Rhodonia</taxon>
    </lineage>
</organism>
<dbReference type="EMBL" id="KZ110603">
    <property type="protein sequence ID" value="OSX58771.1"/>
    <property type="molecule type" value="Genomic_DNA"/>
</dbReference>
<dbReference type="AlphaFoldDB" id="A0A1X6MQU4"/>
<feature type="region of interest" description="Disordered" evidence="1">
    <location>
        <begin position="1"/>
        <end position="22"/>
    </location>
</feature>
<dbReference type="Proteomes" id="UP000194127">
    <property type="component" value="Unassembled WGS sequence"/>
</dbReference>
<feature type="compositionally biased region" description="Basic and acidic residues" evidence="1">
    <location>
        <begin position="145"/>
        <end position="158"/>
    </location>
</feature>
<name>A0A1X6MQU4_9APHY</name>
<evidence type="ECO:0000256" key="1">
    <source>
        <dbReference type="SAM" id="MobiDB-lite"/>
    </source>
</evidence>
<sequence>MCRIEERREMQDGAAAPEAKFAQSVRPGQCTTCSIGGSGKGDITRAAQGVPSSLHYIPKAGVGGSKKARGKNVVYLPQYASGPKLTHPSNSTQSSPRPNIITIHKSNPRQAGIEELEGVISVSDHACEEDVKAAGIRSTSMFVHGRSDARKGQSREARTTQTIEDVPRHLQL</sequence>
<protein>
    <submittedName>
        <fullName evidence="2">Uncharacterized protein</fullName>
    </submittedName>
</protein>
<dbReference type="GeneID" id="36331545"/>
<reference evidence="2 3" key="1">
    <citation type="submission" date="2017-04" db="EMBL/GenBank/DDBJ databases">
        <title>Genome Sequence of the Model Brown-Rot Fungus Postia placenta SB12.</title>
        <authorList>
            <consortium name="DOE Joint Genome Institute"/>
            <person name="Gaskell J."/>
            <person name="Kersten P."/>
            <person name="Larrondo L.F."/>
            <person name="Canessa P."/>
            <person name="Martinez D."/>
            <person name="Hibbett D."/>
            <person name="Schmoll M."/>
            <person name="Kubicek C.P."/>
            <person name="Martinez A.T."/>
            <person name="Yadav J."/>
            <person name="Master E."/>
            <person name="Magnuson J.K."/>
            <person name="James T."/>
            <person name="Yaver D."/>
            <person name="Berka R."/>
            <person name="Labutti K."/>
            <person name="Lipzen A."/>
            <person name="Aerts A."/>
            <person name="Barry K."/>
            <person name="Henrissat B."/>
            <person name="Blanchette R."/>
            <person name="Grigoriev I."/>
            <person name="Cullen D."/>
        </authorList>
    </citation>
    <scope>NUCLEOTIDE SEQUENCE [LARGE SCALE GENOMIC DNA]</scope>
    <source>
        <strain evidence="2 3">MAD-698-R-SB12</strain>
    </source>
</reference>
<feature type="region of interest" description="Disordered" evidence="1">
    <location>
        <begin position="79"/>
        <end position="98"/>
    </location>
</feature>
<keyword evidence="3" id="KW-1185">Reference proteome</keyword>